<gene>
    <name evidence="2" type="ORF">FYJ71_07980</name>
</gene>
<evidence type="ECO:0000313" key="2">
    <source>
        <dbReference type="EMBL" id="MST62907.1"/>
    </source>
</evidence>
<reference evidence="2 3" key="1">
    <citation type="submission" date="2019-08" db="EMBL/GenBank/DDBJ databases">
        <title>In-depth cultivation of the pig gut microbiome towards novel bacterial diversity and tailored functional studies.</title>
        <authorList>
            <person name="Wylensek D."/>
            <person name="Hitch T.C.A."/>
            <person name="Clavel T."/>
        </authorList>
    </citation>
    <scope>NUCLEOTIDE SEQUENCE [LARGE SCALE GENOMIC DNA]</scope>
    <source>
        <strain evidence="2 3">WCA-SAB-591-4A-A</strain>
    </source>
</reference>
<dbReference type="RefSeq" id="WP_154538384.1">
    <property type="nucleotide sequence ID" value="NZ_JAXFLG010000087.1"/>
</dbReference>
<dbReference type="Proteomes" id="UP000440713">
    <property type="component" value="Unassembled WGS sequence"/>
</dbReference>
<comment type="caution">
    <text evidence="2">The sequence shown here is derived from an EMBL/GenBank/DDBJ whole genome shotgun (WGS) entry which is preliminary data.</text>
</comment>
<name>A0A6N7XHS4_9FIRM</name>
<keyword evidence="1" id="KW-0732">Signal</keyword>
<dbReference type="PROSITE" id="PS51257">
    <property type="entry name" value="PROKAR_LIPOPROTEIN"/>
    <property type="match status" value="1"/>
</dbReference>
<keyword evidence="3" id="KW-1185">Reference proteome</keyword>
<dbReference type="EMBL" id="VUNE01000004">
    <property type="protein sequence ID" value="MST62907.1"/>
    <property type="molecule type" value="Genomic_DNA"/>
</dbReference>
<evidence type="ECO:0000256" key="1">
    <source>
        <dbReference type="SAM" id="SignalP"/>
    </source>
</evidence>
<accession>A0A6N7XHS4</accession>
<feature type="signal peptide" evidence="1">
    <location>
        <begin position="1"/>
        <end position="22"/>
    </location>
</feature>
<proteinExistence type="predicted"/>
<evidence type="ECO:0000313" key="3">
    <source>
        <dbReference type="Proteomes" id="UP000440713"/>
    </source>
</evidence>
<organism evidence="2 3">
    <name type="scientific">Peptostreptococcus porci</name>
    <dbReference type="NCBI Taxonomy" id="2652282"/>
    <lineage>
        <taxon>Bacteria</taxon>
        <taxon>Bacillati</taxon>
        <taxon>Bacillota</taxon>
        <taxon>Clostridia</taxon>
        <taxon>Peptostreptococcales</taxon>
        <taxon>Peptostreptococcaceae</taxon>
        <taxon>Peptostreptococcus</taxon>
    </lineage>
</organism>
<evidence type="ECO:0008006" key="4">
    <source>
        <dbReference type="Google" id="ProtNLM"/>
    </source>
</evidence>
<sequence length="267" mass="30173">MLSKKNSILAVSILLSSMLMMVACQISESADNEVNYDQKLEGSEVNIDKNFKKDAVEAIKGDIIKDIRNSYEKEDLDGLLPIVVLRIVGVKDKGNFHAVFANVNTNLFSFEDGVFTDESGSAYPVRYDLFKDFSIKKVHEAKDGGLFTDSILELTENDKELSNKLLESQNSYPAVYKDILAELKNEAKASGLKNYYHKINKIPGYESNVVKIKEKKINGLTYVIKNDEYEKIKDNRKNKDNKKYLFAPCVLHDEATGITISTIYSEQ</sequence>
<dbReference type="AlphaFoldDB" id="A0A6N7XHS4"/>
<protein>
    <recommendedName>
        <fullName evidence="4">Lipoprotein</fullName>
    </recommendedName>
</protein>
<feature type="chain" id="PRO_5039125209" description="Lipoprotein" evidence="1">
    <location>
        <begin position="23"/>
        <end position="267"/>
    </location>
</feature>